<dbReference type="Proteomes" id="UP000543030">
    <property type="component" value="Unassembled WGS sequence"/>
</dbReference>
<comment type="similarity">
    <text evidence="1 6">Belongs to the phosphopentomutase family.</text>
</comment>
<dbReference type="GO" id="GO:0006015">
    <property type="term" value="P:5-phosphoribose 1-diphosphate biosynthetic process"/>
    <property type="evidence" value="ECO:0007669"/>
    <property type="project" value="UniProtKB-UniPathway"/>
</dbReference>
<comment type="catalytic activity">
    <reaction evidence="6">
        <text>2-deoxy-alpha-D-ribose 1-phosphate = 2-deoxy-D-ribose 5-phosphate</text>
        <dbReference type="Rhea" id="RHEA:27658"/>
        <dbReference type="ChEBI" id="CHEBI:57259"/>
        <dbReference type="ChEBI" id="CHEBI:62877"/>
        <dbReference type="EC" id="5.4.2.7"/>
    </reaction>
</comment>
<feature type="binding site" evidence="6">
    <location>
        <position position="10"/>
    </location>
    <ligand>
        <name>Mn(2+)</name>
        <dbReference type="ChEBI" id="CHEBI:29035"/>
        <label>1</label>
    </ligand>
</feature>
<keyword evidence="3 6" id="KW-0479">Metal-binding</keyword>
<feature type="binding site" evidence="6">
    <location>
        <position position="335"/>
    </location>
    <ligand>
        <name>Mn(2+)</name>
        <dbReference type="ChEBI" id="CHEBI:29035"/>
        <label>1</label>
    </ligand>
</feature>
<protein>
    <recommendedName>
        <fullName evidence="6 7">Phosphopentomutase</fullName>
        <ecNumber evidence="6 7">5.4.2.7</ecNumber>
    </recommendedName>
    <alternativeName>
        <fullName evidence="6">Phosphodeoxyribomutase</fullName>
    </alternativeName>
</protein>
<proteinExistence type="inferred from homology"/>
<dbReference type="GO" id="GO:0009117">
    <property type="term" value="P:nucleotide metabolic process"/>
    <property type="evidence" value="ECO:0007669"/>
    <property type="project" value="UniProtKB-UniRule"/>
</dbReference>
<dbReference type="PANTHER" id="PTHR21110">
    <property type="entry name" value="PHOSPHOPENTOMUTASE"/>
    <property type="match status" value="1"/>
</dbReference>
<dbReference type="Pfam" id="PF01676">
    <property type="entry name" value="Metalloenzyme"/>
    <property type="match status" value="1"/>
</dbReference>
<dbReference type="SUPFAM" id="SSF53649">
    <property type="entry name" value="Alkaline phosphatase-like"/>
    <property type="match status" value="1"/>
</dbReference>
<evidence type="ECO:0000256" key="3">
    <source>
        <dbReference type="ARBA" id="ARBA00022723"/>
    </source>
</evidence>
<organism evidence="9 10">
    <name type="scientific">Silvimonas terrae</name>
    <dbReference type="NCBI Taxonomy" id="300266"/>
    <lineage>
        <taxon>Bacteria</taxon>
        <taxon>Pseudomonadati</taxon>
        <taxon>Pseudomonadota</taxon>
        <taxon>Betaproteobacteria</taxon>
        <taxon>Neisseriales</taxon>
        <taxon>Chitinibacteraceae</taxon>
        <taxon>Silvimonas</taxon>
    </lineage>
</organism>
<dbReference type="UniPathway" id="UPA00087">
    <property type="reaction ID" value="UER00173"/>
</dbReference>
<reference evidence="9 10" key="1">
    <citation type="submission" date="2020-08" db="EMBL/GenBank/DDBJ databases">
        <title>Genomic Encyclopedia of Type Strains, Phase IV (KMG-IV): sequencing the most valuable type-strain genomes for metagenomic binning, comparative biology and taxonomic classification.</title>
        <authorList>
            <person name="Goeker M."/>
        </authorList>
    </citation>
    <scope>NUCLEOTIDE SEQUENCE [LARGE SCALE GENOMIC DNA]</scope>
    <source>
        <strain evidence="9 10">DSM 18233</strain>
    </source>
</reference>
<dbReference type="PIRSF" id="PIRSF001491">
    <property type="entry name" value="Ppentomutase"/>
    <property type="match status" value="1"/>
</dbReference>
<dbReference type="GO" id="GO:0043094">
    <property type="term" value="P:metabolic compound salvage"/>
    <property type="evidence" value="ECO:0007669"/>
    <property type="project" value="UniProtKB-UniRule"/>
</dbReference>
<keyword evidence="10" id="KW-1185">Reference proteome</keyword>
<evidence type="ECO:0000256" key="4">
    <source>
        <dbReference type="ARBA" id="ARBA00023211"/>
    </source>
</evidence>
<dbReference type="RefSeq" id="WP_184100020.1">
    <property type="nucleotide sequence ID" value="NZ_JACHHN010000003.1"/>
</dbReference>
<keyword evidence="2 6" id="KW-0963">Cytoplasm</keyword>
<comment type="function">
    <text evidence="6">Isomerase that catalyzes the conversion of deoxy-ribose 1-phosphate (dRib-1-P) and ribose 1-phosphate (Rib-1-P) to deoxy-ribose 5-phosphate (dRib-5-P) and ribose 5-phosphate (Rib-5-P), respectively.</text>
</comment>
<dbReference type="InterPro" id="IPR010045">
    <property type="entry name" value="DeoB"/>
</dbReference>
<evidence type="ECO:0000256" key="5">
    <source>
        <dbReference type="ARBA" id="ARBA00023235"/>
    </source>
</evidence>
<comment type="catalytic activity">
    <reaction evidence="6">
        <text>alpha-D-ribose 1-phosphate = D-ribose 5-phosphate</text>
        <dbReference type="Rhea" id="RHEA:18793"/>
        <dbReference type="ChEBI" id="CHEBI:57720"/>
        <dbReference type="ChEBI" id="CHEBI:78346"/>
        <dbReference type="EC" id="5.4.2.7"/>
    </reaction>
</comment>
<dbReference type="EMBL" id="JACHHN010000003">
    <property type="protein sequence ID" value="MBB5191285.1"/>
    <property type="molecule type" value="Genomic_DNA"/>
</dbReference>
<comment type="cofactor">
    <cofactor evidence="6">
        <name>Mn(2+)</name>
        <dbReference type="ChEBI" id="CHEBI:29035"/>
    </cofactor>
    <text evidence="6">Binds 2 manganese ions.</text>
</comment>
<feature type="binding site" evidence="6">
    <location>
        <position position="298"/>
    </location>
    <ligand>
        <name>Mn(2+)</name>
        <dbReference type="ChEBI" id="CHEBI:29035"/>
        <label>2</label>
    </ligand>
</feature>
<evidence type="ECO:0000259" key="8">
    <source>
        <dbReference type="Pfam" id="PF01676"/>
    </source>
</evidence>
<dbReference type="GO" id="GO:0008973">
    <property type="term" value="F:phosphopentomutase activity"/>
    <property type="evidence" value="ECO:0007669"/>
    <property type="project" value="UniProtKB-UniRule"/>
</dbReference>
<dbReference type="CDD" id="cd16009">
    <property type="entry name" value="PPM"/>
    <property type="match status" value="1"/>
</dbReference>
<evidence type="ECO:0000313" key="10">
    <source>
        <dbReference type="Proteomes" id="UP000543030"/>
    </source>
</evidence>
<feature type="binding site" evidence="6">
    <location>
        <position position="334"/>
    </location>
    <ligand>
        <name>Mn(2+)</name>
        <dbReference type="ChEBI" id="CHEBI:29035"/>
        <label>1</label>
    </ligand>
</feature>
<dbReference type="GO" id="GO:0030145">
    <property type="term" value="F:manganese ion binding"/>
    <property type="evidence" value="ECO:0007669"/>
    <property type="project" value="UniProtKB-UniRule"/>
</dbReference>
<dbReference type="SUPFAM" id="SSF143856">
    <property type="entry name" value="DeoB insert domain-like"/>
    <property type="match status" value="1"/>
</dbReference>
<dbReference type="InterPro" id="IPR006124">
    <property type="entry name" value="Metalloenzyme"/>
</dbReference>
<sequence length="395" mass="42414">MTRVFIVVIDSLGIGALPDADRFGDSGANTLLHIAQHGPLRIPVLRQLGLGRALALACGQSLPGIEEAPAIGAWAAAREVSAGKDTPSGHREMAGVPVTTPWGMFPQQADGHCFPADLLQRITERAGVSGWLGDCHASGTDIITRLGERHIETGWPIFYTSADSVFQVACHETAFGLERLYDLCRIIREEIDPLRIGRVIARPFAGADAASFKRTANRHDYTMPPPFPTLLERQVKAGGTVVSIGKIADIFAHQGISQAVAAHGTVDLMAATYEQVRSAPDNSIVMTNLVDFDQSFGHRRDATGYAQELELLDGLLPNLLAGLRSDDLLMLTADHGCDPTWHGSDHTREYVPILLYGATVSPRSLGVRPTFADLGQTAAAWLGLAALDHGHNMLA</sequence>
<accession>A0A840RD75</accession>
<evidence type="ECO:0000256" key="6">
    <source>
        <dbReference type="HAMAP-Rule" id="MF_00740"/>
    </source>
</evidence>
<dbReference type="NCBIfam" id="NF003766">
    <property type="entry name" value="PRK05362.1"/>
    <property type="match status" value="1"/>
</dbReference>
<dbReference type="GO" id="GO:0005829">
    <property type="term" value="C:cytosol"/>
    <property type="evidence" value="ECO:0007669"/>
    <property type="project" value="TreeGrafter"/>
</dbReference>
<feature type="binding site" evidence="6">
    <location>
        <position position="346"/>
    </location>
    <ligand>
        <name>Mn(2+)</name>
        <dbReference type="ChEBI" id="CHEBI:29035"/>
        <label>2</label>
    </ligand>
</feature>
<dbReference type="InterPro" id="IPR024052">
    <property type="entry name" value="Phosphopentomutase_DeoB_cap_sf"/>
</dbReference>
<dbReference type="GO" id="GO:0006018">
    <property type="term" value="P:2-deoxyribose 1-phosphate catabolic process"/>
    <property type="evidence" value="ECO:0007669"/>
    <property type="project" value="UniProtKB-UniRule"/>
</dbReference>
<dbReference type="HAMAP" id="MF_00740">
    <property type="entry name" value="Phosphopentomut"/>
    <property type="match status" value="1"/>
</dbReference>
<dbReference type="EC" id="5.4.2.7" evidence="6 7"/>
<dbReference type="FunFam" id="3.30.70.1250:FF:000001">
    <property type="entry name" value="Phosphopentomutase"/>
    <property type="match status" value="1"/>
</dbReference>
<keyword evidence="4 6" id="KW-0464">Manganese</keyword>
<evidence type="ECO:0000256" key="1">
    <source>
        <dbReference type="ARBA" id="ARBA00010373"/>
    </source>
</evidence>
<keyword evidence="5 6" id="KW-0413">Isomerase</keyword>
<dbReference type="InterPro" id="IPR017850">
    <property type="entry name" value="Alkaline_phosphatase_core_sf"/>
</dbReference>
<comment type="caution">
    <text evidence="9">The sequence shown here is derived from an EMBL/GenBank/DDBJ whole genome shotgun (WGS) entry which is preliminary data.</text>
</comment>
<gene>
    <name evidence="6" type="primary">deoB</name>
    <name evidence="9" type="ORF">HNQ50_002008</name>
</gene>
<dbReference type="Gene3D" id="3.30.70.1250">
    <property type="entry name" value="Phosphopentomutase"/>
    <property type="match status" value="1"/>
</dbReference>
<feature type="binding site" evidence="6">
    <location>
        <position position="293"/>
    </location>
    <ligand>
        <name>Mn(2+)</name>
        <dbReference type="ChEBI" id="CHEBI:29035"/>
        <label>2</label>
    </ligand>
</feature>
<name>A0A840RD75_9NEIS</name>
<comment type="subcellular location">
    <subcellularLocation>
        <location evidence="6">Cytoplasm</location>
    </subcellularLocation>
</comment>
<evidence type="ECO:0000313" key="9">
    <source>
        <dbReference type="EMBL" id="MBB5191285.1"/>
    </source>
</evidence>
<dbReference type="PANTHER" id="PTHR21110:SF0">
    <property type="entry name" value="PHOSPHOPENTOMUTASE"/>
    <property type="match status" value="1"/>
</dbReference>
<dbReference type="AlphaFoldDB" id="A0A840RD75"/>
<evidence type="ECO:0000256" key="2">
    <source>
        <dbReference type="ARBA" id="ARBA00022490"/>
    </source>
</evidence>
<evidence type="ECO:0000256" key="7">
    <source>
        <dbReference type="NCBIfam" id="TIGR01696"/>
    </source>
</evidence>
<dbReference type="Gene3D" id="3.40.720.10">
    <property type="entry name" value="Alkaline Phosphatase, subunit A"/>
    <property type="match status" value="1"/>
</dbReference>
<comment type="pathway">
    <text evidence="6">Carbohydrate degradation; 2-deoxy-D-ribose 1-phosphate degradation; D-glyceraldehyde 3-phosphate and acetaldehyde from 2-deoxy-alpha-D-ribose 1-phosphate: step 1/2.</text>
</comment>
<dbReference type="NCBIfam" id="TIGR01696">
    <property type="entry name" value="deoB"/>
    <property type="match status" value="1"/>
</dbReference>
<dbReference type="GO" id="GO:0000287">
    <property type="term" value="F:magnesium ion binding"/>
    <property type="evidence" value="ECO:0007669"/>
    <property type="project" value="UniProtKB-UniRule"/>
</dbReference>
<feature type="domain" description="Metalloenzyme" evidence="8">
    <location>
        <begin position="3"/>
        <end position="384"/>
    </location>
</feature>